<evidence type="ECO:0000313" key="2">
    <source>
        <dbReference type="EMBL" id="QKM69928.1"/>
    </source>
</evidence>
<dbReference type="InterPro" id="IPR011251">
    <property type="entry name" value="Luciferase-like_dom"/>
</dbReference>
<protein>
    <submittedName>
        <fullName evidence="2">LLM class F420-dependent oxidoreductase</fullName>
    </submittedName>
</protein>
<dbReference type="InterPro" id="IPR051260">
    <property type="entry name" value="Diverse_substr_monoxygenases"/>
</dbReference>
<dbReference type="InterPro" id="IPR036661">
    <property type="entry name" value="Luciferase-like_sf"/>
</dbReference>
<keyword evidence="3" id="KW-1185">Reference proteome</keyword>
<dbReference type="GO" id="GO:0016705">
    <property type="term" value="F:oxidoreductase activity, acting on paired donors, with incorporation or reduction of molecular oxygen"/>
    <property type="evidence" value="ECO:0007669"/>
    <property type="project" value="InterPro"/>
</dbReference>
<dbReference type="RefSeq" id="WP_130584592.1">
    <property type="nucleotide sequence ID" value="NZ_CP029159.1"/>
</dbReference>
<dbReference type="AlphaFoldDB" id="A0A7G3UJ16"/>
<dbReference type="NCBIfam" id="TIGR03619">
    <property type="entry name" value="F420_Rv2161c"/>
    <property type="match status" value="1"/>
</dbReference>
<feature type="domain" description="Luciferase-like" evidence="1">
    <location>
        <begin position="15"/>
        <end position="282"/>
    </location>
</feature>
<evidence type="ECO:0000259" key="1">
    <source>
        <dbReference type="Pfam" id="PF00296"/>
    </source>
</evidence>
<sequence>MRTGIALPQFGTHARPELIAGFARDAEEAGFDTLWVGDRALTPVAPSDVYPGYSAENPYPPGFITFLDPVTVLTVAAGATHRVRLGTSTLNAPWYPPLLLARTLTSLDRISGGRLDTGLGIGWMRDEYTAVNADFSRRGRLLDEILDILHGYWTDEPFAHQGPQWTIPPSHVGLRPAQSPPPVFLGGFSAATMRRIGRRADGWAGIAVPGRTGTGLWDLARRAAGEAGRDPDALQRHIRHNVRPGARDEDLARELAEVRDSGADSCFLDFHHATSGPEEALERGIEVLTLLRAG</sequence>
<dbReference type="EMBL" id="CP029159">
    <property type="protein sequence ID" value="QKM69928.1"/>
    <property type="molecule type" value="Genomic_DNA"/>
</dbReference>
<organism evidence="2 3">
    <name type="scientific">Streptomyces tsukubensis (strain DSM 42081 / NBRC 108919 / NRRL 18488 / 9993)</name>
    <dbReference type="NCBI Taxonomy" id="1114943"/>
    <lineage>
        <taxon>Bacteria</taxon>
        <taxon>Bacillati</taxon>
        <taxon>Actinomycetota</taxon>
        <taxon>Actinomycetes</taxon>
        <taxon>Kitasatosporales</taxon>
        <taxon>Streptomycetaceae</taxon>
        <taxon>Streptomyces</taxon>
    </lineage>
</organism>
<dbReference type="PANTHER" id="PTHR30011">
    <property type="entry name" value="ALKANESULFONATE MONOOXYGENASE-RELATED"/>
    <property type="match status" value="1"/>
</dbReference>
<accession>A0A7G3UJ16</accession>
<dbReference type="SUPFAM" id="SSF51679">
    <property type="entry name" value="Bacterial luciferase-like"/>
    <property type="match status" value="1"/>
</dbReference>
<reference evidence="2 3" key="1">
    <citation type="journal article" date="2012" name="J. Bacteriol.">
        <title>Draft genome of Streptomyces tsukubaensis NRRL 18488, the producer of the clinically important immunosuppressant tacrolimus (FK506).</title>
        <authorList>
            <person name="Barreiro C."/>
            <person name="Prieto C."/>
            <person name="Sola-Landa A."/>
            <person name="Solera E."/>
            <person name="Martinez-Castro M."/>
            <person name="Perez-Redondo R."/>
            <person name="Garcia-Estrada C."/>
            <person name="Aparicio J.F."/>
            <person name="Fernandez-Martinez L.T."/>
            <person name="Santos-Aberturas J."/>
            <person name="Salehi-Najafabadi Z."/>
            <person name="Rodriguez-Garcia A."/>
            <person name="Tauch A."/>
            <person name="Martin J.F."/>
        </authorList>
    </citation>
    <scope>NUCLEOTIDE SEQUENCE [LARGE SCALE GENOMIC DNA]</scope>
    <source>
        <strain evidence="3">DSM 42081 / NBRC 108919 / NRRL 18488 / 9993</strain>
    </source>
</reference>
<evidence type="ECO:0000313" key="3">
    <source>
        <dbReference type="Proteomes" id="UP000005940"/>
    </source>
</evidence>
<proteinExistence type="predicted"/>
<gene>
    <name evidence="2" type="ORF">STSU_025100</name>
</gene>
<dbReference type="Proteomes" id="UP000005940">
    <property type="component" value="Chromosome"/>
</dbReference>
<dbReference type="InterPro" id="IPR019921">
    <property type="entry name" value="Lucif-like_OxRdtase_Rv2161c"/>
</dbReference>
<dbReference type="PANTHER" id="PTHR30011:SF32">
    <property type="entry name" value="CONSERVED PROTEIN"/>
    <property type="match status" value="1"/>
</dbReference>
<name>A0A7G3UJ16_STRT9</name>
<dbReference type="Pfam" id="PF00296">
    <property type="entry name" value="Bac_luciferase"/>
    <property type="match status" value="1"/>
</dbReference>
<dbReference type="Gene3D" id="3.20.20.30">
    <property type="entry name" value="Luciferase-like domain"/>
    <property type="match status" value="1"/>
</dbReference>